<accession>B0DMJ8</accession>
<evidence type="ECO:0000313" key="9">
    <source>
        <dbReference type="Proteomes" id="UP000001194"/>
    </source>
</evidence>
<keyword evidence="2" id="KW-0547">Nucleotide-binding</keyword>
<reference evidence="8 9" key="1">
    <citation type="journal article" date="2008" name="Nature">
        <title>The genome of Laccaria bicolor provides insights into mycorrhizal symbiosis.</title>
        <authorList>
            <person name="Martin F."/>
            <person name="Aerts A."/>
            <person name="Ahren D."/>
            <person name="Brun A."/>
            <person name="Danchin E.G.J."/>
            <person name="Duchaussoy F."/>
            <person name="Gibon J."/>
            <person name="Kohler A."/>
            <person name="Lindquist E."/>
            <person name="Pereda V."/>
            <person name="Salamov A."/>
            <person name="Shapiro H.J."/>
            <person name="Wuyts J."/>
            <person name="Blaudez D."/>
            <person name="Buee M."/>
            <person name="Brokstein P."/>
            <person name="Canbaeck B."/>
            <person name="Cohen D."/>
            <person name="Courty P.E."/>
            <person name="Coutinho P.M."/>
            <person name="Delaruelle C."/>
            <person name="Detter J.C."/>
            <person name="Deveau A."/>
            <person name="DiFazio S."/>
            <person name="Duplessis S."/>
            <person name="Fraissinet-Tachet L."/>
            <person name="Lucic E."/>
            <person name="Frey-Klett P."/>
            <person name="Fourrey C."/>
            <person name="Feussner I."/>
            <person name="Gay G."/>
            <person name="Grimwood J."/>
            <person name="Hoegger P.J."/>
            <person name="Jain P."/>
            <person name="Kilaru S."/>
            <person name="Labbe J."/>
            <person name="Lin Y.C."/>
            <person name="Legue V."/>
            <person name="Le Tacon F."/>
            <person name="Marmeisse R."/>
            <person name="Melayah D."/>
            <person name="Montanini B."/>
            <person name="Muratet M."/>
            <person name="Nehls U."/>
            <person name="Niculita-Hirzel H."/>
            <person name="Oudot-Le Secq M.P."/>
            <person name="Peter M."/>
            <person name="Quesneville H."/>
            <person name="Rajashekar B."/>
            <person name="Reich M."/>
            <person name="Rouhier N."/>
            <person name="Schmutz J."/>
            <person name="Yin T."/>
            <person name="Chalot M."/>
            <person name="Henrissat B."/>
            <person name="Kuees U."/>
            <person name="Lucas S."/>
            <person name="Van de Peer Y."/>
            <person name="Podila G.K."/>
            <person name="Polle A."/>
            <person name="Pukkila P.J."/>
            <person name="Richardson P.M."/>
            <person name="Rouze P."/>
            <person name="Sanders I.R."/>
            <person name="Stajich J.E."/>
            <person name="Tunlid A."/>
            <person name="Tuskan G."/>
            <person name="Grigoriev I.V."/>
        </authorList>
    </citation>
    <scope>NUCLEOTIDE SEQUENCE [LARGE SCALE GENOMIC DNA]</scope>
    <source>
        <strain evidence="9">S238N-H82 / ATCC MYA-4686</strain>
    </source>
</reference>
<keyword evidence="4" id="KW-0067">ATP-binding</keyword>
<feature type="region of interest" description="Disordered" evidence="5">
    <location>
        <begin position="144"/>
        <end position="184"/>
    </location>
</feature>
<feature type="domain" description="ATG1-like MIT" evidence="7">
    <location>
        <begin position="343"/>
        <end position="426"/>
    </location>
</feature>
<feature type="compositionally biased region" description="Polar residues" evidence="5">
    <location>
        <begin position="94"/>
        <end position="107"/>
    </location>
</feature>
<feature type="domain" description="Serine/threonine-protein kinase Atg1-like tMIT" evidence="6">
    <location>
        <begin position="188"/>
        <end position="337"/>
    </location>
</feature>
<keyword evidence="1" id="KW-0808">Transferase</keyword>
<evidence type="ECO:0000256" key="5">
    <source>
        <dbReference type="SAM" id="MobiDB-lite"/>
    </source>
</evidence>
<proteinExistence type="predicted"/>
<evidence type="ECO:0000259" key="7">
    <source>
        <dbReference type="Pfam" id="PF21127"/>
    </source>
</evidence>
<evidence type="ECO:0000259" key="6">
    <source>
        <dbReference type="Pfam" id="PF12063"/>
    </source>
</evidence>
<evidence type="ECO:0000256" key="4">
    <source>
        <dbReference type="ARBA" id="ARBA00022840"/>
    </source>
</evidence>
<feature type="region of interest" description="Disordered" evidence="5">
    <location>
        <begin position="91"/>
        <end position="122"/>
    </location>
</feature>
<dbReference type="InterPro" id="IPR022708">
    <property type="entry name" value="Atg1-like_tMIT"/>
</dbReference>
<protein>
    <submittedName>
        <fullName evidence="8">Predicted protein</fullName>
    </submittedName>
</protein>
<dbReference type="HOGENOM" id="CLU_713648_0_0_1"/>
<keyword evidence="3" id="KW-0418">Kinase</keyword>
<dbReference type="KEGG" id="lbc:LACBIDRAFT_304881"/>
<evidence type="ECO:0000256" key="2">
    <source>
        <dbReference type="ARBA" id="ARBA00022741"/>
    </source>
</evidence>
<sequence>MERFPGTGGCLVFVENTYQYLFSQSSSRDKVVAPVTRPRGPSFTGANERHQSLKPLSTEGSFIPGEKEEDGQLRREYVLVDDTRAVENHIPAPTTITRPENPSNTLNGRLPPRIPHTDEQQCMASRAASNALNRTLSLASKKLFGHSSSGHSRASPSRDQSSVPSSPRRPQIITLDGEGERDPLEDDLLSSLEELAQKTDVLTHWADEMYEYVEAVPQKPLPDPTKFIKREGEAEKHGKRRKHADIEAEYNAVTCVAVYMLLMSFSQKGINKLRNFQEHMKMRHPDGNFVVSDGFDDGKTIPGLSSDDLGITLCWFKDHFMKCNDRAALVKTWLPVQYDGPKSWLDQLVYDRALVLSRTAARKELLDQATSPDECEKLYEESLWCLYALQDDLLQTGNPYMDEGRETISTWIKRTKLRLLRCRARMGMNDHDRLNDARADQNLADVARIPAPWEAKPISDTSRNSPTPTSS</sequence>
<dbReference type="GeneID" id="6080817"/>
<organism evidence="9">
    <name type="scientific">Laccaria bicolor (strain S238N-H82 / ATCC MYA-4686)</name>
    <name type="common">Bicoloured deceiver</name>
    <name type="synonym">Laccaria laccata var. bicolor</name>
    <dbReference type="NCBI Taxonomy" id="486041"/>
    <lineage>
        <taxon>Eukaryota</taxon>
        <taxon>Fungi</taxon>
        <taxon>Dikarya</taxon>
        <taxon>Basidiomycota</taxon>
        <taxon>Agaricomycotina</taxon>
        <taxon>Agaricomycetes</taxon>
        <taxon>Agaricomycetidae</taxon>
        <taxon>Agaricales</taxon>
        <taxon>Agaricineae</taxon>
        <taxon>Hydnangiaceae</taxon>
        <taxon>Laccaria</taxon>
    </lineage>
</organism>
<dbReference type="AlphaFoldDB" id="B0DMJ8"/>
<dbReference type="GO" id="GO:0004674">
    <property type="term" value="F:protein serine/threonine kinase activity"/>
    <property type="evidence" value="ECO:0007669"/>
    <property type="project" value="InterPro"/>
</dbReference>
<evidence type="ECO:0000313" key="8">
    <source>
        <dbReference type="EMBL" id="EDR04199.1"/>
    </source>
</evidence>
<feature type="compositionally biased region" description="Polar residues" evidence="5">
    <location>
        <begin position="459"/>
        <end position="471"/>
    </location>
</feature>
<dbReference type="Proteomes" id="UP000001194">
    <property type="component" value="Unassembled WGS sequence"/>
</dbReference>
<dbReference type="RefSeq" id="XP_001885090.1">
    <property type="nucleotide sequence ID" value="XM_001885055.1"/>
</dbReference>
<dbReference type="EMBL" id="DS547119">
    <property type="protein sequence ID" value="EDR04199.1"/>
    <property type="molecule type" value="Genomic_DNA"/>
</dbReference>
<dbReference type="OrthoDB" id="346907at2759"/>
<feature type="compositionally biased region" description="Low complexity" evidence="5">
    <location>
        <begin position="145"/>
        <end position="170"/>
    </location>
</feature>
<evidence type="ECO:0000256" key="3">
    <source>
        <dbReference type="ARBA" id="ARBA00022777"/>
    </source>
</evidence>
<dbReference type="Pfam" id="PF21127">
    <property type="entry name" value="ATG1-like_MIT2"/>
    <property type="match status" value="1"/>
</dbReference>
<gene>
    <name evidence="8" type="ORF">LACBIDRAFT_304881</name>
</gene>
<dbReference type="Pfam" id="PF12063">
    <property type="entry name" value="ATG1-like_MIT1"/>
    <property type="match status" value="1"/>
</dbReference>
<dbReference type="InterPro" id="IPR048941">
    <property type="entry name" value="ATG1-like_MIT2"/>
</dbReference>
<dbReference type="STRING" id="486041.B0DMJ8"/>
<keyword evidence="9" id="KW-1185">Reference proteome</keyword>
<feature type="region of interest" description="Disordered" evidence="5">
    <location>
        <begin position="450"/>
        <end position="471"/>
    </location>
</feature>
<name>B0DMJ8_LACBS</name>
<dbReference type="GO" id="GO:0005524">
    <property type="term" value="F:ATP binding"/>
    <property type="evidence" value="ECO:0007669"/>
    <property type="project" value="UniProtKB-KW"/>
</dbReference>
<dbReference type="InParanoid" id="B0DMJ8"/>
<evidence type="ECO:0000256" key="1">
    <source>
        <dbReference type="ARBA" id="ARBA00022679"/>
    </source>
</evidence>